<protein>
    <submittedName>
        <fullName evidence="1">DUF2971 domain-containing protein</fullName>
    </submittedName>
</protein>
<accession>A0ABX9YGP5</accession>
<name>A0ABX9YGP5_9BURK</name>
<gene>
    <name evidence="1" type="ORF">DF017_30470</name>
</gene>
<sequence>MNDFEELTFGIWHGRTKFRESEAIRLAFQTPERYEVFRRHLGGIYDKFENGLAFDVYIACFSEHDPSDNDGLLSMWRGYGANASGVALVFDMAALNEIPTSPLKLAKITYGTTEERLGWIDQILEKFAQLVATKSIPENGLFLCAAHLFERLLALSIFTKHSGFKEEREWRVVYSRHYDTDNVLAGMLGYFINGGAVEPKLKFKIAPIDGAAGGEVTLEQLVAKIILGPRSASPRSKLALQRMLQMLGAPTLAERVVTSSTPYRER</sequence>
<dbReference type="InterPro" id="IPR021352">
    <property type="entry name" value="DUF2971"/>
</dbReference>
<dbReference type="RefSeq" id="WP_124491700.1">
    <property type="nucleotide sequence ID" value="NZ_QTOI01000055.1"/>
</dbReference>
<keyword evidence="2" id="KW-1185">Reference proteome</keyword>
<evidence type="ECO:0000313" key="1">
    <source>
        <dbReference type="EMBL" id="RQY83794.1"/>
    </source>
</evidence>
<dbReference type="EMBL" id="QTPM01000057">
    <property type="protein sequence ID" value="RQY83794.1"/>
    <property type="molecule type" value="Genomic_DNA"/>
</dbReference>
<organism evidence="1 2">
    <name type="scientific">Burkholderia stagnalis</name>
    <dbReference type="NCBI Taxonomy" id="1503054"/>
    <lineage>
        <taxon>Bacteria</taxon>
        <taxon>Pseudomonadati</taxon>
        <taxon>Pseudomonadota</taxon>
        <taxon>Betaproteobacteria</taxon>
        <taxon>Burkholderiales</taxon>
        <taxon>Burkholderiaceae</taxon>
        <taxon>Burkholderia</taxon>
        <taxon>Burkholderia cepacia complex</taxon>
    </lineage>
</organism>
<dbReference type="Proteomes" id="UP000281098">
    <property type="component" value="Unassembled WGS sequence"/>
</dbReference>
<dbReference type="Pfam" id="PF11185">
    <property type="entry name" value="DUF2971"/>
    <property type="match status" value="1"/>
</dbReference>
<comment type="caution">
    <text evidence="1">The sequence shown here is derived from an EMBL/GenBank/DDBJ whole genome shotgun (WGS) entry which is preliminary data.</text>
</comment>
<evidence type="ECO:0000313" key="2">
    <source>
        <dbReference type="Proteomes" id="UP000281098"/>
    </source>
</evidence>
<proteinExistence type="predicted"/>
<reference evidence="1 2" key="1">
    <citation type="submission" date="2018-08" db="EMBL/GenBank/DDBJ databases">
        <title>Comparative analysis of Burkholderia isolates from Puerto Rico.</title>
        <authorList>
            <person name="Hall C."/>
            <person name="Sahl J."/>
            <person name="Wagner D."/>
        </authorList>
    </citation>
    <scope>NUCLEOTIDE SEQUENCE [LARGE SCALE GENOMIC DNA]</scope>
    <source>
        <strain evidence="1 2">Bp8966</strain>
    </source>
</reference>